<organism evidence="1 2">
    <name type="scientific">Sphingomonas canadensis</name>
    <dbReference type="NCBI Taxonomy" id="1219257"/>
    <lineage>
        <taxon>Bacteria</taxon>
        <taxon>Pseudomonadati</taxon>
        <taxon>Pseudomonadota</taxon>
        <taxon>Alphaproteobacteria</taxon>
        <taxon>Sphingomonadales</taxon>
        <taxon>Sphingomonadaceae</taxon>
        <taxon>Sphingomonas</taxon>
    </lineage>
</organism>
<evidence type="ECO:0000313" key="2">
    <source>
        <dbReference type="Proteomes" id="UP001596977"/>
    </source>
</evidence>
<protein>
    <submittedName>
        <fullName evidence="1">DUF1320 domain-containing protein</fullName>
    </submittedName>
</protein>
<name>A0ABW3HAE7_9SPHN</name>
<dbReference type="EMBL" id="JBHTJG010000003">
    <property type="protein sequence ID" value="MFD0946269.1"/>
    <property type="molecule type" value="Genomic_DNA"/>
</dbReference>
<evidence type="ECO:0000313" key="1">
    <source>
        <dbReference type="EMBL" id="MFD0946269.1"/>
    </source>
</evidence>
<dbReference type="InterPro" id="IPR009752">
    <property type="entry name" value="Phage_Mu_GpJ"/>
</dbReference>
<sequence length="138" mass="14677">MYSSPDEMRAAYGEAVLVQLADAEAWNDAAIATVASALADASAIADGWVARMYGPASGRPVPDLVKLCVREMAFAALHRSPTDDVRKRGEAAEKRLEKIGKGEMKIDGGDIDALPAREGAILVEDPGRTFSRQTLAGF</sequence>
<dbReference type="Pfam" id="PF07030">
    <property type="entry name" value="Phage_Mu_Gp36"/>
    <property type="match status" value="1"/>
</dbReference>
<gene>
    <name evidence="1" type="ORF">ACFQ1E_07975</name>
</gene>
<dbReference type="Proteomes" id="UP001596977">
    <property type="component" value="Unassembled WGS sequence"/>
</dbReference>
<comment type="caution">
    <text evidence="1">The sequence shown here is derived from an EMBL/GenBank/DDBJ whole genome shotgun (WGS) entry which is preliminary data.</text>
</comment>
<dbReference type="RefSeq" id="WP_264943938.1">
    <property type="nucleotide sequence ID" value="NZ_JAPDRA010000003.1"/>
</dbReference>
<accession>A0ABW3HAE7</accession>
<keyword evidence="2" id="KW-1185">Reference proteome</keyword>
<proteinExistence type="predicted"/>
<reference evidence="2" key="1">
    <citation type="journal article" date="2019" name="Int. J. Syst. Evol. Microbiol.">
        <title>The Global Catalogue of Microorganisms (GCM) 10K type strain sequencing project: providing services to taxonomists for standard genome sequencing and annotation.</title>
        <authorList>
            <consortium name="The Broad Institute Genomics Platform"/>
            <consortium name="The Broad Institute Genome Sequencing Center for Infectious Disease"/>
            <person name="Wu L."/>
            <person name="Ma J."/>
        </authorList>
    </citation>
    <scope>NUCLEOTIDE SEQUENCE [LARGE SCALE GENOMIC DNA]</scope>
    <source>
        <strain evidence="2">CCUG 62982</strain>
    </source>
</reference>